<sequence>MRKTCTRRFMYDGVPMETKSRHLVLTNVSETSSLGAGSQSDLIVEHNNLQRDLATKELRIQRKMERRIERDLQLRSRRQMDELEARLKEEVLVRMHPWFISHPSQ</sequence>
<protein>
    <submittedName>
        <fullName evidence="1">Uncharacterized protein</fullName>
    </submittedName>
</protein>
<dbReference type="AlphaFoldDB" id="A0ABD2Q067"/>
<comment type="caution">
    <text evidence="1">The sequence shown here is derived from an EMBL/GenBank/DDBJ whole genome shotgun (WGS) entry which is preliminary data.</text>
</comment>
<gene>
    <name evidence="1" type="ORF">Ciccas_008362</name>
</gene>
<proteinExistence type="predicted"/>
<reference evidence="1 2" key="1">
    <citation type="submission" date="2024-11" db="EMBL/GenBank/DDBJ databases">
        <title>Adaptive evolution of stress response genes in parasites aligns with host niche diversity.</title>
        <authorList>
            <person name="Hahn C."/>
            <person name="Resl P."/>
        </authorList>
    </citation>
    <scope>NUCLEOTIDE SEQUENCE [LARGE SCALE GENOMIC DNA]</scope>
    <source>
        <strain evidence="1">EGGRZ-B1_66</strain>
        <tissue evidence="1">Body</tissue>
    </source>
</reference>
<name>A0ABD2Q067_9PLAT</name>
<evidence type="ECO:0000313" key="2">
    <source>
        <dbReference type="Proteomes" id="UP001626550"/>
    </source>
</evidence>
<organism evidence="1 2">
    <name type="scientific">Cichlidogyrus casuarinus</name>
    <dbReference type="NCBI Taxonomy" id="1844966"/>
    <lineage>
        <taxon>Eukaryota</taxon>
        <taxon>Metazoa</taxon>
        <taxon>Spiralia</taxon>
        <taxon>Lophotrochozoa</taxon>
        <taxon>Platyhelminthes</taxon>
        <taxon>Monogenea</taxon>
        <taxon>Monopisthocotylea</taxon>
        <taxon>Dactylogyridea</taxon>
        <taxon>Ancyrocephalidae</taxon>
        <taxon>Cichlidogyrus</taxon>
    </lineage>
</organism>
<evidence type="ECO:0000313" key="1">
    <source>
        <dbReference type="EMBL" id="KAL3313037.1"/>
    </source>
</evidence>
<dbReference type="Proteomes" id="UP001626550">
    <property type="component" value="Unassembled WGS sequence"/>
</dbReference>
<accession>A0ABD2Q067</accession>
<dbReference type="EMBL" id="JBJKFK010001457">
    <property type="protein sequence ID" value="KAL3313037.1"/>
    <property type="molecule type" value="Genomic_DNA"/>
</dbReference>
<keyword evidence="2" id="KW-1185">Reference proteome</keyword>